<dbReference type="Bgee" id="ENSXETG00000030540">
    <property type="expression patterns" value="Expressed in testis and 1 other cell type or tissue"/>
</dbReference>
<dbReference type="InterPro" id="IPR008996">
    <property type="entry name" value="IL1/FGF"/>
</dbReference>
<dbReference type="CDD" id="cd23298">
    <property type="entry name" value="beta-trefoil_IL18"/>
    <property type="match status" value="1"/>
</dbReference>
<dbReference type="InParanoid" id="A0A6I8Q4A0"/>
<accession>A0A6I8Q4A0</accession>
<reference evidence="1" key="1">
    <citation type="journal article" date="2010" name="Science">
        <title>The genome of the Western clawed frog Xenopus tropicalis.</title>
        <authorList>
            <person name="Hellsten U."/>
            <person name="Harland R.M."/>
            <person name="Gilchrist M.J."/>
            <person name="Hendrix D."/>
            <person name="Jurka J."/>
            <person name="Kapitonov V."/>
            <person name="Ovcharenko I."/>
            <person name="Putnam N.H."/>
            <person name="Shu S."/>
            <person name="Taher L."/>
            <person name="Blitz I.L."/>
            <person name="Blumberg B."/>
            <person name="Dichmann D.S."/>
            <person name="Dubchak I."/>
            <person name="Amaya E."/>
            <person name="Detter J.C."/>
            <person name="Fletcher R."/>
            <person name="Gerhard D.S."/>
            <person name="Goodstein D."/>
            <person name="Graves T."/>
            <person name="Grigoriev I.V."/>
            <person name="Grimwood J."/>
            <person name="Kawashima T."/>
            <person name="Lindquist E."/>
            <person name="Lucas S.M."/>
            <person name="Mead P.E."/>
            <person name="Mitros T."/>
            <person name="Ogino H."/>
            <person name="Ohta Y."/>
            <person name="Poliakov A.V."/>
            <person name="Pollet N."/>
            <person name="Robert J."/>
            <person name="Salamov A."/>
            <person name="Sater A.K."/>
            <person name="Schmutz J."/>
            <person name="Terry A."/>
            <person name="Vize P.D."/>
            <person name="Warren W.C."/>
            <person name="Wells D."/>
            <person name="Wills A."/>
            <person name="Wilson R.K."/>
            <person name="Zimmerman L.B."/>
            <person name="Zorn A.M."/>
            <person name="Grainger R."/>
            <person name="Grammer T."/>
            <person name="Khokha M.K."/>
            <person name="Richardson P.M."/>
            <person name="Rokhsar D.S."/>
        </authorList>
    </citation>
    <scope>NUCLEOTIDE SEQUENCE [LARGE SCALE GENOMIC DNA]</scope>
    <source>
        <strain evidence="1">Nigerian</strain>
    </source>
</reference>
<evidence type="ECO:0000313" key="1">
    <source>
        <dbReference type="Ensembl" id="ENSXETP00000062972"/>
    </source>
</evidence>
<organism evidence="1">
    <name type="scientific">Xenopus tropicalis</name>
    <name type="common">Western clawed frog</name>
    <name type="synonym">Silurana tropicalis</name>
    <dbReference type="NCBI Taxonomy" id="8364"/>
    <lineage>
        <taxon>Eukaryota</taxon>
        <taxon>Metazoa</taxon>
        <taxon>Chordata</taxon>
        <taxon>Craniata</taxon>
        <taxon>Vertebrata</taxon>
        <taxon>Euteleostomi</taxon>
        <taxon>Amphibia</taxon>
        <taxon>Batrachia</taxon>
        <taxon>Anura</taxon>
        <taxon>Pipoidea</taxon>
        <taxon>Pipidae</taxon>
        <taxon>Xenopodinae</taxon>
        <taxon>Xenopus</taxon>
        <taxon>Silurana</taxon>
    </lineage>
</organism>
<dbReference type="GeneTree" id="ENSGT01000000221482"/>
<name>A0A6I8Q4A0_XENTR</name>
<dbReference type="Ensembl" id="ENSXETT00000060821">
    <property type="protein sequence ID" value="ENSXETP00000062972"/>
    <property type="gene ID" value="ENSXETG00000030540"/>
</dbReference>
<protein>
    <submittedName>
        <fullName evidence="1">Uncharacterized protein</fullName>
    </submittedName>
</protein>
<dbReference type="AlphaFoldDB" id="A0A6I8Q4A0"/>
<dbReference type="SUPFAM" id="SSF50353">
    <property type="entry name" value="Cytokine"/>
    <property type="match status" value="1"/>
</dbReference>
<dbReference type="Gene3D" id="2.80.10.50">
    <property type="match status" value="1"/>
</dbReference>
<reference evidence="1" key="2">
    <citation type="submission" date="2020-05" db="UniProtKB">
        <authorList>
            <consortium name="Ensembl"/>
        </authorList>
    </citation>
    <scope>IDENTIFICATION</scope>
</reference>
<proteinExistence type="predicted"/>
<sequence length="174" mass="19159">LAIIICPSVSSFHTDKGTWNPDGKIENVGIQNINEQHLTSYPSDSEVCFKGITGIDPGYCDYTFTKYNNTEDSPLSVAITFRSVLRKTYTLCSQGDGSLGLMEGELPDKIEGTICPYIFHMSKFAAGDGSYLFQCADGSGQYLSYNEHNQAVLKDAPDVSEDNTCKMTVIHEQM</sequence>